<proteinExistence type="predicted"/>
<evidence type="ECO:0000313" key="2">
    <source>
        <dbReference type="Proteomes" id="UP000182888"/>
    </source>
</evidence>
<accession>A0A0K2W164</accession>
<dbReference type="Proteomes" id="UP000182888">
    <property type="component" value="Unassembled WGS sequence"/>
</dbReference>
<reference evidence="2" key="1">
    <citation type="submission" date="2014-08" db="EMBL/GenBank/DDBJ databases">
        <authorList>
            <person name="Edwards T."/>
        </authorList>
    </citation>
    <scope>NUCLEOTIDE SEQUENCE [LARGE SCALE GENOMIC DNA]</scope>
</reference>
<dbReference type="EMBL" id="CCND01000018">
    <property type="protein sequence ID" value="CDX59083.1"/>
    <property type="molecule type" value="Genomic_DNA"/>
</dbReference>
<protein>
    <recommendedName>
        <fullName evidence="3">DUF3606 domain-containing protein</fullName>
    </recommendedName>
</protein>
<name>A0A0K2W164_MESPL</name>
<gene>
    <name evidence="1" type="ORF">MPL1032_250047</name>
</gene>
<dbReference type="AlphaFoldDB" id="A0A0K2W164"/>
<evidence type="ECO:0000313" key="1">
    <source>
        <dbReference type="EMBL" id="CDX59083.1"/>
    </source>
</evidence>
<organism evidence="1 2">
    <name type="scientific">Mesorhizobium plurifarium</name>
    <dbReference type="NCBI Taxonomy" id="69974"/>
    <lineage>
        <taxon>Bacteria</taxon>
        <taxon>Pseudomonadati</taxon>
        <taxon>Pseudomonadota</taxon>
        <taxon>Alphaproteobacteria</taxon>
        <taxon>Hyphomicrobiales</taxon>
        <taxon>Phyllobacteriaceae</taxon>
        <taxon>Mesorhizobium</taxon>
    </lineage>
</organism>
<evidence type="ECO:0008006" key="3">
    <source>
        <dbReference type="Google" id="ProtNLM"/>
    </source>
</evidence>
<sequence>MAKKKERQAASGMAAASPAEIHEAAYFARKCGLTRDEALQMIREAHGLPAVKSAESEKRKH</sequence>